<dbReference type="Gene3D" id="1.10.10.10">
    <property type="entry name" value="Winged helix-like DNA-binding domain superfamily/Winged helix DNA-binding domain"/>
    <property type="match status" value="1"/>
</dbReference>
<organism evidence="3 4">
    <name type="scientific">Bifidobacterium mongoliense DSM 21395</name>
    <dbReference type="NCBI Taxonomy" id="1437603"/>
    <lineage>
        <taxon>Bacteria</taxon>
        <taxon>Bacillati</taxon>
        <taxon>Actinomycetota</taxon>
        <taxon>Actinomycetes</taxon>
        <taxon>Bifidobacteriales</taxon>
        <taxon>Bifidobacteriaceae</taxon>
        <taxon>Bifidobacterium</taxon>
    </lineage>
</organism>
<dbReference type="InterPro" id="IPR036388">
    <property type="entry name" value="WH-like_DNA-bd_sf"/>
</dbReference>
<comment type="caution">
    <text evidence="3">The sequence shown here is derived from an EMBL/GenBank/DDBJ whole genome shotgun (WGS) entry which is preliminary data.</text>
</comment>
<dbReference type="PANTHER" id="PTHR18964:SF173">
    <property type="entry name" value="GLUCOKINASE"/>
    <property type="match status" value="1"/>
</dbReference>
<sequence>MVNTIAGNLTARRSQCVHRVMLRGMGKLFGSQTALRQANRGMLLECIHRSGAMTQIEIAESTGLSPATVSTLVRQLVDEGKLVTQNTIRNGRRATLAALARREGLGVGISIARRELRLQIVDYDNAVLAEHVLPLARNHKTDTTMERALVLVNETLSTMGASADEVKGVGLAVCAPVDHRTQTIAVPGILPGWDGVDIRHPFETAFHVPVIVDNDSNLAAVCEGAIGAAQETSDFLCIGTSDGVGAGIMVGGHLLRGVTGLAGEIGHVQVDPLGSICSCGNRGCLNTVVDEQRLVSLLSVTHGDMNLDDLVSSACDGDPGCRRVIADAAVRIGTVAADLCIAIDPEIVVVSGALSMSGEIFTEPFQQALQRLLFPNALTPIQVFAARYPMTGPAVGAAIAALEYADTRHKDAGRGR</sequence>
<gene>
    <name evidence="3" type="ORF">BMON_0774</name>
</gene>
<dbReference type="EMBL" id="JGZE01000011">
    <property type="protein sequence ID" value="KFI76868.1"/>
    <property type="molecule type" value="Genomic_DNA"/>
</dbReference>
<dbReference type="STRING" id="1437603.GCA_000771525_01199"/>
<dbReference type="AlphaFoldDB" id="A0A087C0R8"/>
<dbReference type="InterPro" id="IPR000835">
    <property type="entry name" value="HTH_MarR-typ"/>
</dbReference>
<dbReference type="EC" id="2.7.1.2" evidence="3"/>
<dbReference type="Pfam" id="PF00480">
    <property type="entry name" value="ROK"/>
    <property type="match status" value="1"/>
</dbReference>
<protein>
    <submittedName>
        <fullName evidence="3">NagC family transcriptional regulator</fullName>
        <ecNumber evidence="3">2.7.1.2</ecNumber>
    </submittedName>
</protein>
<dbReference type="eggNOG" id="COG1940">
    <property type="taxonomic scope" value="Bacteria"/>
</dbReference>
<dbReference type="InterPro" id="IPR000600">
    <property type="entry name" value="ROK"/>
</dbReference>
<proteinExistence type="inferred from homology"/>
<keyword evidence="3" id="KW-0808">Transferase</keyword>
<evidence type="ECO:0000313" key="4">
    <source>
        <dbReference type="Proteomes" id="UP000029082"/>
    </source>
</evidence>
<dbReference type="SUPFAM" id="SSF53067">
    <property type="entry name" value="Actin-like ATPase domain"/>
    <property type="match status" value="1"/>
</dbReference>
<name>A0A087C0R8_9BIFI</name>
<dbReference type="Proteomes" id="UP000029082">
    <property type="component" value="Unassembled WGS sequence"/>
</dbReference>
<reference evidence="3 4" key="1">
    <citation type="submission" date="2014-03" db="EMBL/GenBank/DDBJ databases">
        <title>Genomics of Bifidobacteria.</title>
        <authorList>
            <person name="Ventura M."/>
            <person name="Milani C."/>
            <person name="Lugli G.A."/>
        </authorList>
    </citation>
    <scope>NUCLEOTIDE SEQUENCE [LARGE SCALE GENOMIC DNA]</scope>
    <source>
        <strain evidence="3 4">DSM 21395</strain>
    </source>
</reference>
<dbReference type="GO" id="GO:0003700">
    <property type="term" value="F:DNA-binding transcription factor activity"/>
    <property type="evidence" value="ECO:0007669"/>
    <property type="project" value="InterPro"/>
</dbReference>
<dbReference type="Gene3D" id="3.30.420.40">
    <property type="match status" value="2"/>
</dbReference>
<keyword evidence="4" id="KW-1185">Reference proteome</keyword>
<dbReference type="InterPro" id="IPR011991">
    <property type="entry name" value="ArsR-like_HTH"/>
</dbReference>
<dbReference type="InterPro" id="IPR036390">
    <property type="entry name" value="WH_DNA-bd_sf"/>
</dbReference>
<dbReference type="SUPFAM" id="SSF46785">
    <property type="entry name" value="Winged helix' DNA-binding domain"/>
    <property type="match status" value="1"/>
</dbReference>
<feature type="domain" description="HTH marR-type" evidence="2">
    <location>
        <begin position="41"/>
        <end position="80"/>
    </location>
</feature>
<evidence type="ECO:0000256" key="1">
    <source>
        <dbReference type="ARBA" id="ARBA00006479"/>
    </source>
</evidence>
<dbReference type="PANTHER" id="PTHR18964">
    <property type="entry name" value="ROK (REPRESSOR, ORF, KINASE) FAMILY"/>
    <property type="match status" value="1"/>
</dbReference>
<dbReference type="GO" id="GO:0004340">
    <property type="term" value="F:glucokinase activity"/>
    <property type="evidence" value="ECO:0007669"/>
    <property type="project" value="UniProtKB-EC"/>
</dbReference>
<dbReference type="CDD" id="cd00090">
    <property type="entry name" value="HTH_ARSR"/>
    <property type="match status" value="1"/>
</dbReference>
<dbReference type="Pfam" id="PF01047">
    <property type="entry name" value="MarR"/>
    <property type="match status" value="1"/>
</dbReference>
<evidence type="ECO:0000313" key="3">
    <source>
        <dbReference type="EMBL" id="KFI76868.1"/>
    </source>
</evidence>
<dbReference type="InterPro" id="IPR043129">
    <property type="entry name" value="ATPase_NBD"/>
</dbReference>
<accession>A0A087C0R8</accession>
<evidence type="ECO:0000259" key="2">
    <source>
        <dbReference type="Pfam" id="PF01047"/>
    </source>
</evidence>
<comment type="similarity">
    <text evidence="1">Belongs to the ROK (NagC/XylR) family.</text>
</comment>